<gene>
    <name evidence="1" type="ORF">OEA66_17340</name>
</gene>
<evidence type="ECO:0000313" key="1">
    <source>
        <dbReference type="EMBL" id="MCX8534115.1"/>
    </source>
</evidence>
<sequence length="138" mass="16185">MYLKAVNDSRRCGYLSLDRGIKKFIYLPITVQMGFTREDQFEECNLEFTSEEDNGKLLYSYYKSKDTITSHDNEYDPKAGSMKYAFETGCLSGRLGRIPSTMIRVKKINYSKFAKDIQKYDLKNPENEIKKLKNMKKQ</sequence>
<evidence type="ECO:0000313" key="2">
    <source>
        <dbReference type="Proteomes" id="UP001070176"/>
    </source>
</evidence>
<dbReference type="EMBL" id="JAOVZV010000021">
    <property type="protein sequence ID" value="MCX8534115.1"/>
    <property type="molecule type" value="Genomic_DNA"/>
</dbReference>
<comment type="caution">
    <text evidence="1">The sequence shown here is derived from an EMBL/GenBank/DDBJ whole genome shotgun (WGS) entry which is preliminary data.</text>
</comment>
<dbReference type="RefSeq" id="WP_267282569.1">
    <property type="nucleotide sequence ID" value="NZ_JAOVZV010000021.1"/>
</dbReference>
<name>A0ABT3Y7H8_9FLAO</name>
<proteinExistence type="predicted"/>
<dbReference type="Proteomes" id="UP001070176">
    <property type="component" value="Unassembled WGS sequence"/>
</dbReference>
<reference evidence="1" key="1">
    <citation type="submission" date="2022-10" db="EMBL/GenBank/DDBJ databases">
        <title>Chryseobacterium sp. nov., a novel bacterial species.</title>
        <authorList>
            <person name="Cao Y."/>
        </authorList>
    </citation>
    <scope>NUCLEOTIDE SEQUENCE</scope>
    <source>
        <strain evidence="1">KC 927</strain>
    </source>
</reference>
<organism evidence="1 2">
    <name type="scientific">Chryseobacterium luquanense</name>
    <dbReference type="NCBI Taxonomy" id="2983766"/>
    <lineage>
        <taxon>Bacteria</taxon>
        <taxon>Pseudomonadati</taxon>
        <taxon>Bacteroidota</taxon>
        <taxon>Flavobacteriia</taxon>
        <taxon>Flavobacteriales</taxon>
        <taxon>Weeksellaceae</taxon>
        <taxon>Chryseobacterium group</taxon>
        <taxon>Chryseobacterium</taxon>
    </lineage>
</organism>
<accession>A0ABT3Y7H8</accession>
<protein>
    <submittedName>
        <fullName evidence="1">Uncharacterized protein</fullName>
    </submittedName>
</protein>
<keyword evidence="2" id="KW-1185">Reference proteome</keyword>